<dbReference type="Proteomes" id="UP000093366">
    <property type="component" value="Unassembled WGS sequence"/>
</dbReference>
<dbReference type="PANTHER" id="PTHR42920:SF24">
    <property type="entry name" value="AROMATIC AMINO ACID EXPORTER YDDG"/>
    <property type="match status" value="1"/>
</dbReference>
<feature type="domain" description="EamA" evidence="7">
    <location>
        <begin position="9"/>
        <end position="139"/>
    </location>
</feature>
<dbReference type="SUPFAM" id="SSF103481">
    <property type="entry name" value="Multidrug resistance efflux transporter EmrE"/>
    <property type="match status" value="1"/>
</dbReference>
<sequence>MPSQYRSTIYGAIAVLIWSAVLHLVRIVSEDFGPIGGAALVYTYSAIFLIAFLGLPKIKLFPKKYLFIGGVLFVAYELCLSLSLGFANSREQSAQVLIVNYLWPVFTVLGAILSKQNRAQLGVLIPGCILAFIGVCLVVSDDLTSLVTSFLLSIKSNPLSFLLAFSGAIIWAFYCNLTKSIADGKNAIAFFFFLTALTLWGKWYFLDVGFNHNFTFLSVFVLVLAGGGMALGYGLWNKAIINGNMIILAAMSYFTPVFSGIFGTLILNIKLTQSFWVGVTAVTIGSLLCWQSTRIAKHQTNPVQTVLDNTE</sequence>
<feature type="transmembrane region" description="Helical" evidence="6">
    <location>
        <begin position="65"/>
        <end position="87"/>
    </location>
</feature>
<dbReference type="PANTHER" id="PTHR42920">
    <property type="entry name" value="OS03G0707200 PROTEIN-RELATED"/>
    <property type="match status" value="1"/>
</dbReference>
<dbReference type="InterPro" id="IPR051258">
    <property type="entry name" value="Diverse_Substrate_Transporter"/>
</dbReference>
<dbReference type="Pfam" id="PF00892">
    <property type="entry name" value="EamA"/>
    <property type="match status" value="2"/>
</dbReference>
<name>A0A1C0TUW7_9GAMM</name>
<evidence type="ECO:0000256" key="4">
    <source>
        <dbReference type="ARBA" id="ARBA00022989"/>
    </source>
</evidence>
<comment type="subcellular location">
    <subcellularLocation>
        <location evidence="1">Cell membrane</location>
        <topology evidence="1">Multi-pass membrane protein</topology>
    </subcellularLocation>
</comment>
<feature type="transmembrane region" description="Helical" evidence="6">
    <location>
        <begin position="245"/>
        <end position="267"/>
    </location>
</feature>
<feature type="transmembrane region" description="Helical" evidence="6">
    <location>
        <begin position="212"/>
        <end position="233"/>
    </location>
</feature>
<accession>A0A1C0TUW7</accession>
<evidence type="ECO:0000313" key="8">
    <source>
        <dbReference type="EMBL" id="OCQ23117.1"/>
    </source>
</evidence>
<dbReference type="RefSeq" id="WP_065789102.1">
    <property type="nucleotide sequence ID" value="NZ_MAUJ01000001.1"/>
</dbReference>
<evidence type="ECO:0000256" key="1">
    <source>
        <dbReference type="ARBA" id="ARBA00004651"/>
    </source>
</evidence>
<evidence type="ECO:0000256" key="6">
    <source>
        <dbReference type="SAM" id="Phobius"/>
    </source>
</evidence>
<keyword evidence="4 6" id="KW-1133">Transmembrane helix</keyword>
<feature type="transmembrane region" description="Helical" evidence="6">
    <location>
        <begin position="7"/>
        <end position="29"/>
    </location>
</feature>
<evidence type="ECO:0000259" key="7">
    <source>
        <dbReference type="Pfam" id="PF00892"/>
    </source>
</evidence>
<dbReference type="NCBIfam" id="NF008676">
    <property type="entry name" value="PRK11689.1"/>
    <property type="match status" value="1"/>
</dbReference>
<gene>
    <name evidence="8" type="ORF">A7985_03980</name>
</gene>
<dbReference type="AlphaFoldDB" id="A0A1C0TUW7"/>
<feature type="transmembrane region" description="Helical" evidence="6">
    <location>
        <begin position="35"/>
        <end position="53"/>
    </location>
</feature>
<evidence type="ECO:0000256" key="5">
    <source>
        <dbReference type="ARBA" id="ARBA00023136"/>
    </source>
</evidence>
<feature type="transmembrane region" description="Helical" evidence="6">
    <location>
        <begin position="160"/>
        <end position="177"/>
    </location>
</feature>
<dbReference type="GO" id="GO:0005886">
    <property type="term" value="C:plasma membrane"/>
    <property type="evidence" value="ECO:0007669"/>
    <property type="project" value="UniProtKB-SubCell"/>
</dbReference>
<dbReference type="InterPro" id="IPR037185">
    <property type="entry name" value="EmrE-like"/>
</dbReference>
<feature type="transmembrane region" description="Helical" evidence="6">
    <location>
        <begin position="121"/>
        <end position="140"/>
    </location>
</feature>
<reference evidence="9" key="1">
    <citation type="submission" date="2016-07" db="EMBL/GenBank/DDBJ databases">
        <authorList>
            <person name="Florea S."/>
            <person name="Webb J.S."/>
            <person name="Jaromczyk J."/>
            <person name="Schardl C.L."/>
        </authorList>
    </citation>
    <scope>NUCLEOTIDE SEQUENCE [LARGE SCALE GENOMIC DNA]</scope>
    <source>
        <strain evidence="9">IPB1</strain>
    </source>
</reference>
<feature type="domain" description="EamA" evidence="7">
    <location>
        <begin position="161"/>
        <end position="288"/>
    </location>
</feature>
<comment type="caution">
    <text evidence="8">The sequence shown here is derived from an EMBL/GenBank/DDBJ whole genome shotgun (WGS) entry which is preliminary data.</text>
</comment>
<dbReference type="InterPro" id="IPR000620">
    <property type="entry name" value="EamA_dom"/>
</dbReference>
<protein>
    <recommendedName>
        <fullName evidence="7">EamA domain-containing protein</fullName>
    </recommendedName>
</protein>
<evidence type="ECO:0000256" key="3">
    <source>
        <dbReference type="ARBA" id="ARBA00022692"/>
    </source>
</evidence>
<keyword evidence="2" id="KW-1003">Cell membrane</keyword>
<dbReference type="OrthoDB" id="7065924at2"/>
<evidence type="ECO:0000313" key="9">
    <source>
        <dbReference type="Proteomes" id="UP000093366"/>
    </source>
</evidence>
<feature type="transmembrane region" description="Helical" evidence="6">
    <location>
        <begin position="93"/>
        <end position="114"/>
    </location>
</feature>
<keyword evidence="3 6" id="KW-0812">Transmembrane</keyword>
<organism evidence="8 9">
    <name type="scientific">Pseudoalteromonas luteoviolacea</name>
    <dbReference type="NCBI Taxonomy" id="43657"/>
    <lineage>
        <taxon>Bacteria</taxon>
        <taxon>Pseudomonadati</taxon>
        <taxon>Pseudomonadota</taxon>
        <taxon>Gammaproteobacteria</taxon>
        <taxon>Alteromonadales</taxon>
        <taxon>Pseudoalteromonadaceae</taxon>
        <taxon>Pseudoalteromonas</taxon>
    </lineage>
</organism>
<keyword evidence="5 6" id="KW-0472">Membrane</keyword>
<proteinExistence type="predicted"/>
<dbReference type="EMBL" id="MAUJ01000001">
    <property type="protein sequence ID" value="OCQ23117.1"/>
    <property type="molecule type" value="Genomic_DNA"/>
</dbReference>
<feature type="transmembrane region" description="Helical" evidence="6">
    <location>
        <begin position="273"/>
        <end position="290"/>
    </location>
</feature>
<evidence type="ECO:0000256" key="2">
    <source>
        <dbReference type="ARBA" id="ARBA00022475"/>
    </source>
</evidence>
<feature type="transmembrane region" description="Helical" evidence="6">
    <location>
        <begin position="189"/>
        <end position="206"/>
    </location>
</feature>